<dbReference type="PANTHER" id="PTHR36842:SF1">
    <property type="entry name" value="PROTEIN TOLB"/>
    <property type="match status" value="1"/>
</dbReference>
<proteinExistence type="inferred from homology"/>
<dbReference type="Gene3D" id="2.120.10.30">
    <property type="entry name" value="TolB, C-terminal domain"/>
    <property type="match status" value="2"/>
</dbReference>
<dbReference type="InterPro" id="IPR011659">
    <property type="entry name" value="WD40"/>
</dbReference>
<evidence type="ECO:0000256" key="1">
    <source>
        <dbReference type="ARBA" id="ARBA00009820"/>
    </source>
</evidence>
<dbReference type="AlphaFoldDB" id="A0A532VAQ4"/>
<dbReference type="EMBL" id="NJBO01000001">
    <property type="protein sequence ID" value="TKJ44290.1"/>
    <property type="molecule type" value="Genomic_DNA"/>
</dbReference>
<reference evidence="2 3" key="1">
    <citation type="submission" date="2017-06" db="EMBL/GenBank/DDBJ databases">
        <title>Novel microbial phyla capable of carbon fixation and sulfur reduction in deep-sea sediments.</title>
        <authorList>
            <person name="Huang J."/>
            <person name="Baker B."/>
            <person name="Wang Y."/>
        </authorList>
    </citation>
    <scope>NUCLEOTIDE SEQUENCE [LARGE SCALE GENOMIC DNA]</scope>
    <source>
        <strain evidence="2">B3_TA06</strain>
    </source>
</reference>
<dbReference type="Proteomes" id="UP000317778">
    <property type="component" value="Unassembled WGS sequence"/>
</dbReference>
<evidence type="ECO:0000313" key="3">
    <source>
        <dbReference type="Proteomes" id="UP000317778"/>
    </source>
</evidence>
<dbReference type="PROSITE" id="PS51257">
    <property type="entry name" value="PROKAR_LIPOPROTEIN"/>
    <property type="match status" value="1"/>
</dbReference>
<comment type="similarity">
    <text evidence="1">Belongs to the TolB family.</text>
</comment>
<dbReference type="InterPro" id="IPR011042">
    <property type="entry name" value="6-blade_b-propeller_TolB-like"/>
</dbReference>
<evidence type="ECO:0000313" key="2">
    <source>
        <dbReference type="EMBL" id="TKJ44290.1"/>
    </source>
</evidence>
<gene>
    <name evidence="2" type="ORF">CEE36_00685</name>
</gene>
<name>A0A532VAQ4_UNCT6</name>
<dbReference type="SUPFAM" id="SSF82171">
    <property type="entry name" value="DPP6 N-terminal domain-like"/>
    <property type="match status" value="1"/>
</dbReference>
<comment type="caution">
    <text evidence="2">The sequence shown here is derived from an EMBL/GenBank/DDBJ whole genome shotgun (WGS) entry which is preliminary data.</text>
</comment>
<accession>A0A532VAQ4</accession>
<sequence>MNRIAFLTIGVVLLVGCLQAKASLASLEEKVARNPNKARAVYKLARRYCEEDSAVQAVETWKRLANLDLELASDVFLRTKVAVYLGVEPFFPQPVSDSIAMTPRFSPDGKRIVFHSLKNDQIGSMDFSGENFRWITNDKRRNRGVCFAGSPDRFLYIRNTVDNSGMELVYYNAEGGGEPEVLFSGFSQFFESPDWVSDELPVLFGYMSLDTKSMEIGLYDRKAGEFIELTHNAYMNRYPRYSSNGKLIVYTNYRRLQPDIYIMNSRGRVTERVTSWPGTDIYPDFGDHDRKIAFVSDRNGGGQFDVFVYDRRTGEVIPVTYNEKMDTAPDLSDDGNWLLFQSNRDDGRPRSYIVPLNQPISAEQLLAEIEAKGEQGGLR</sequence>
<dbReference type="Pfam" id="PF07676">
    <property type="entry name" value="PD40"/>
    <property type="match status" value="4"/>
</dbReference>
<protein>
    <submittedName>
        <fullName evidence="2">Uncharacterized protein</fullName>
    </submittedName>
</protein>
<organism evidence="2 3">
    <name type="scientific">candidate division TA06 bacterium B3_TA06</name>
    <dbReference type="NCBI Taxonomy" id="2012487"/>
    <lineage>
        <taxon>Bacteria</taxon>
        <taxon>Bacteria division TA06</taxon>
    </lineage>
</organism>
<dbReference type="PANTHER" id="PTHR36842">
    <property type="entry name" value="PROTEIN TOLB HOMOLOG"/>
    <property type="match status" value="1"/>
</dbReference>